<evidence type="ECO:0000313" key="21">
    <source>
        <dbReference type="EMBL" id="AKL95787.1"/>
    </source>
</evidence>
<evidence type="ECO:0000256" key="16">
    <source>
        <dbReference type="PIRSR" id="PIRSR600829-2"/>
    </source>
</evidence>
<feature type="binding site" evidence="18">
    <location>
        <position position="80"/>
    </location>
    <ligand>
        <name>a divalent metal cation</name>
        <dbReference type="ChEBI" id="CHEBI:60240"/>
    </ligand>
</feature>
<keyword evidence="18" id="KW-0479">Metal-binding</keyword>
<dbReference type="SMART" id="SM00014">
    <property type="entry name" value="acidPPc"/>
    <property type="match status" value="1"/>
</dbReference>
<dbReference type="PANTHER" id="PTHR34299">
    <property type="entry name" value="DIACYLGLYCEROL KINASE"/>
    <property type="match status" value="1"/>
</dbReference>
<keyword evidence="6 19" id="KW-0812">Transmembrane</keyword>
<evidence type="ECO:0000256" key="18">
    <source>
        <dbReference type="PIRSR" id="PIRSR600829-4"/>
    </source>
</evidence>
<dbReference type="CDD" id="cd14266">
    <property type="entry name" value="UDPK_IM_PAP2_like"/>
    <property type="match status" value="1"/>
</dbReference>
<evidence type="ECO:0000256" key="2">
    <source>
        <dbReference type="ARBA" id="ARBA00005967"/>
    </source>
</evidence>
<dbReference type="PANTHER" id="PTHR34299:SF1">
    <property type="entry name" value="DIACYLGLYCEROL KINASE"/>
    <property type="match status" value="1"/>
</dbReference>
<dbReference type="InterPro" id="IPR036945">
    <property type="entry name" value="DAGK_sf"/>
</dbReference>
<feature type="transmembrane region" description="Helical" evidence="19">
    <location>
        <begin position="181"/>
        <end position="206"/>
    </location>
</feature>
<comment type="cofactor">
    <cofactor evidence="18">
        <name>Mg(2+)</name>
        <dbReference type="ChEBI" id="CHEBI:18420"/>
    </cofactor>
    <text evidence="18">Mn(2+), Zn(2+), Cd(2+) and Co(2+) support activity to lesser extents.</text>
</comment>
<keyword evidence="11" id="KW-0443">Lipid metabolism</keyword>
<accession>A0A0G3WCY5</accession>
<dbReference type="EMBL" id="CP009687">
    <property type="protein sequence ID" value="AKL95787.1"/>
    <property type="molecule type" value="Genomic_DNA"/>
</dbReference>
<evidence type="ECO:0000256" key="7">
    <source>
        <dbReference type="ARBA" id="ARBA00022741"/>
    </source>
</evidence>
<evidence type="ECO:0000256" key="11">
    <source>
        <dbReference type="ARBA" id="ARBA00023098"/>
    </source>
</evidence>
<comment type="subcellular location">
    <subcellularLocation>
        <location evidence="1">Cell membrane</location>
        <topology evidence="1">Multi-pass membrane protein</topology>
    </subcellularLocation>
</comment>
<dbReference type="SUPFAM" id="SSF48317">
    <property type="entry name" value="Acid phosphatase/Vanadium-dependent haloperoxidase"/>
    <property type="match status" value="1"/>
</dbReference>
<dbReference type="EC" id="2.7.1.107" evidence="21"/>
<evidence type="ECO:0000256" key="5">
    <source>
        <dbReference type="ARBA" id="ARBA00022679"/>
    </source>
</evidence>
<evidence type="ECO:0000256" key="14">
    <source>
        <dbReference type="ARBA" id="ARBA00023264"/>
    </source>
</evidence>
<comment type="similarity">
    <text evidence="2">Belongs to the bacterial diacylglycerol kinase family.</text>
</comment>
<evidence type="ECO:0000256" key="17">
    <source>
        <dbReference type="PIRSR" id="PIRSR600829-3"/>
    </source>
</evidence>
<keyword evidence="18" id="KW-0460">Magnesium</keyword>
<dbReference type="Pfam" id="PF01569">
    <property type="entry name" value="PAP2"/>
    <property type="match status" value="1"/>
</dbReference>
<dbReference type="AlphaFoldDB" id="A0A0G3WCY5"/>
<dbReference type="Proteomes" id="UP000035704">
    <property type="component" value="Chromosome"/>
</dbReference>
<evidence type="ECO:0000313" key="22">
    <source>
        <dbReference type="Proteomes" id="UP000035704"/>
    </source>
</evidence>
<feature type="transmembrane region" description="Helical" evidence="19">
    <location>
        <begin position="142"/>
        <end position="161"/>
    </location>
</feature>
<gene>
    <name evidence="21" type="primary">dgkA</name>
    <name evidence="21" type="ORF">CACET_c23410</name>
</gene>
<evidence type="ECO:0000256" key="9">
    <source>
        <dbReference type="ARBA" id="ARBA00022840"/>
    </source>
</evidence>
<feature type="transmembrane region" description="Helical" evidence="19">
    <location>
        <begin position="99"/>
        <end position="121"/>
    </location>
</feature>
<evidence type="ECO:0000256" key="13">
    <source>
        <dbReference type="ARBA" id="ARBA00023209"/>
    </source>
</evidence>
<feature type="transmembrane region" description="Helical" evidence="19">
    <location>
        <begin position="59"/>
        <end position="79"/>
    </location>
</feature>
<evidence type="ECO:0000256" key="15">
    <source>
        <dbReference type="PIRSR" id="PIRSR600829-1"/>
    </source>
</evidence>
<feature type="domain" description="Phosphatidic acid phosphatase type 2/haloperoxidase" evidence="20">
    <location>
        <begin position="140"/>
        <end position="236"/>
    </location>
</feature>
<feature type="transmembrane region" description="Helical" evidence="19">
    <location>
        <begin position="218"/>
        <end position="239"/>
    </location>
</feature>
<dbReference type="CDD" id="cd03383">
    <property type="entry name" value="PAP2_diacylglycerolkinase"/>
    <property type="match status" value="1"/>
</dbReference>
<keyword evidence="3" id="KW-1003">Cell membrane</keyword>
<evidence type="ECO:0000259" key="20">
    <source>
        <dbReference type="SMART" id="SM00014"/>
    </source>
</evidence>
<keyword evidence="8 21" id="KW-0418">Kinase</keyword>
<dbReference type="GO" id="GO:0008654">
    <property type="term" value="P:phospholipid biosynthetic process"/>
    <property type="evidence" value="ECO:0007669"/>
    <property type="project" value="UniProtKB-KW"/>
</dbReference>
<keyword evidence="7 17" id="KW-0547">Nucleotide-binding</keyword>
<sequence>MSKWGCAVMKVRKLIESFNYAFEGIIYALKTQRNMKIHFFAAIVVLVLSLFFDLARTEILILFLTISVVIIAEMINTSIEAAIDLITDKYHLFAKIAKNVAAGAVLIAAINSILVAYLIFFHRINPYTHILLTRVRQSPIHITFIVLIIVIFSTIALKAYFGRGTPLQGGMPSGHAAVAFSLATAMTFISENMFIATLSALMALLVCQSRIEGKIHSFLEVLVGGVLGIVITIIFFQIAG</sequence>
<dbReference type="GO" id="GO:0005524">
    <property type="term" value="F:ATP binding"/>
    <property type="evidence" value="ECO:0007669"/>
    <property type="project" value="UniProtKB-KW"/>
</dbReference>
<proteinExistence type="inferred from homology"/>
<evidence type="ECO:0000256" key="12">
    <source>
        <dbReference type="ARBA" id="ARBA00023136"/>
    </source>
</evidence>
<dbReference type="InterPro" id="IPR036938">
    <property type="entry name" value="PAP2/HPO_sf"/>
</dbReference>
<feature type="binding site" evidence="17">
    <location>
        <position position="20"/>
    </location>
    <ligand>
        <name>ATP</name>
        <dbReference type="ChEBI" id="CHEBI:30616"/>
    </ligand>
</feature>
<keyword evidence="12 19" id="KW-0472">Membrane</keyword>
<dbReference type="Pfam" id="PF01219">
    <property type="entry name" value="DAGK_prokar"/>
    <property type="match status" value="1"/>
</dbReference>
<dbReference type="GO" id="GO:0046872">
    <property type="term" value="F:metal ion binding"/>
    <property type="evidence" value="ECO:0007669"/>
    <property type="project" value="UniProtKB-KW"/>
</dbReference>
<reference evidence="21 22" key="1">
    <citation type="submission" date="2014-10" db="EMBL/GenBank/DDBJ databases">
        <title>Genome sequence of Clostridium aceticum DSM 1496.</title>
        <authorList>
            <person name="Poehlein A."/>
            <person name="Schiel-Bengelsdorf B."/>
            <person name="Gottschalk G."/>
            <person name="Duerre P."/>
            <person name="Daniel R."/>
        </authorList>
    </citation>
    <scope>NUCLEOTIDE SEQUENCE [LARGE SCALE GENOMIC DNA]</scope>
    <source>
        <strain evidence="21 22">DSM 1496</strain>
    </source>
</reference>
<keyword evidence="4" id="KW-0444">Lipid biosynthesis</keyword>
<dbReference type="Gene3D" id="1.10.287.3610">
    <property type="match status" value="1"/>
</dbReference>
<evidence type="ECO:0000256" key="10">
    <source>
        <dbReference type="ARBA" id="ARBA00022989"/>
    </source>
</evidence>
<evidence type="ECO:0000256" key="1">
    <source>
        <dbReference type="ARBA" id="ARBA00004651"/>
    </source>
</evidence>
<feature type="binding site" evidence="17">
    <location>
        <position position="80"/>
    </location>
    <ligand>
        <name>ATP</name>
        <dbReference type="ChEBI" id="CHEBI:30616"/>
    </ligand>
</feature>
<name>A0A0G3WCY5_9CLOT</name>
<dbReference type="KEGG" id="cace:CACET_c23410"/>
<evidence type="ECO:0000256" key="6">
    <source>
        <dbReference type="ARBA" id="ARBA00022692"/>
    </source>
</evidence>
<dbReference type="InterPro" id="IPR000829">
    <property type="entry name" value="DAGK"/>
</dbReference>
<feature type="active site" description="Proton acceptor" evidence="15">
    <location>
        <position position="73"/>
    </location>
</feature>
<dbReference type="STRING" id="84022.CACET_c23410"/>
<keyword evidence="13" id="KW-0594">Phospholipid biosynthesis</keyword>
<evidence type="ECO:0000256" key="4">
    <source>
        <dbReference type="ARBA" id="ARBA00022516"/>
    </source>
</evidence>
<evidence type="ECO:0000256" key="19">
    <source>
        <dbReference type="SAM" id="Phobius"/>
    </source>
</evidence>
<evidence type="ECO:0000256" key="8">
    <source>
        <dbReference type="ARBA" id="ARBA00022777"/>
    </source>
</evidence>
<dbReference type="PATRIC" id="fig|84022.6.peg.2353"/>
<dbReference type="GO" id="GO:0004143">
    <property type="term" value="F:ATP-dependent diacylglycerol kinase activity"/>
    <property type="evidence" value="ECO:0007669"/>
    <property type="project" value="UniProtKB-EC"/>
</dbReference>
<dbReference type="GO" id="GO:0005886">
    <property type="term" value="C:plasma membrane"/>
    <property type="evidence" value="ECO:0007669"/>
    <property type="project" value="UniProtKB-SubCell"/>
</dbReference>
<feature type="transmembrane region" description="Helical" evidence="19">
    <location>
        <begin position="35"/>
        <end position="52"/>
    </location>
</feature>
<keyword evidence="22" id="KW-1185">Reference proteome</keyword>
<dbReference type="InterPro" id="IPR000326">
    <property type="entry name" value="PAP2/HPO"/>
</dbReference>
<keyword evidence="9 17" id="KW-0067">ATP-binding</keyword>
<keyword evidence="14" id="KW-1208">Phospholipid metabolism</keyword>
<organism evidence="21 22">
    <name type="scientific">Clostridium aceticum</name>
    <dbReference type="NCBI Taxonomy" id="84022"/>
    <lineage>
        <taxon>Bacteria</taxon>
        <taxon>Bacillati</taxon>
        <taxon>Bacillota</taxon>
        <taxon>Clostridia</taxon>
        <taxon>Eubacteriales</taxon>
        <taxon>Clostridiaceae</taxon>
        <taxon>Clostridium</taxon>
    </lineage>
</organism>
<protein>
    <submittedName>
        <fullName evidence="21">Diacylglycerol kinase DgkA</fullName>
        <ecNumber evidence="21">2.7.1.107</ecNumber>
    </submittedName>
</protein>
<keyword evidence="5 21" id="KW-0808">Transferase</keyword>
<dbReference type="Gene3D" id="1.20.144.10">
    <property type="entry name" value="Phosphatidic acid phosphatase type 2/haloperoxidase"/>
    <property type="match status" value="1"/>
</dbReference>
<feature type="binding site" evidence="16">
    <location>
        <position position="73"/>
    </location>
    <ligand>
        <name>substrate</name>
    </ligand>
</feature>
<evidence type="ECO:0000256" key="3">
    <source>
        <dbReference type="ARBA" id="ARBA00022475"/>
    </source>
</evidence>
<keyword evidence="10 19" id="KW-1133">Transmembrane helix</keyword>